<reference evidence="1" key="1">
    <citation type="submission" date="2020-11" db="EMBL/GenBank/DDBJ databases">
        <title>Carbohydrate-dependent, anaerobic sulfur respiration: A novel catabolism in halophilic archaea.</title>
        <authorList>
            <person name="Sorokin D.Y."/>
            <person name="Messina E."/>
            <person name="Smedile F."/>
            <person name="La Cono V."/>
            <person name="Hallsworth J.E."/>
            <person name="Yakimov M.M."/>
        </authorList>
    </citation>
    <scope>NUCLEOTIDE SEQUENCE</scope>
    <source>
        <strain evidence="1">HSR-Bgl</strain>
    </source>
</reference>
<evidence type="ECO:0000313" key="1">
    <source>
        <dbReference type="EMBL" id="QSG11304.1"/>
    </source>
</evidence>
<dbReference type="Proteomes" id="UP000663305">
    <property type="component" value="Chromosome"/>
</dbReference>
<gene>
    <name evidence="1" type="ORF">HSBGL_0874</name>
</gene>
<accession>A0A897NFU6</accession>
<dbReference type="EMBL" id="CP064789">
    <property type="protein sequence ID" value="QSG11304.1"/>
    <property type="molecule type" value="Genomic_DNA"/>
</dbReference>
<name>A0A897NFU6_9EURY</name>
<dbReference type="AlphaFoldDB" id="A0A897NFU6"/>
<organism evidence="1 2">
    <name type="scientific">Halapricum desulfuricans</name>
    <dbReference type="NCBI Taxonomy" id="2841257"/>
    <lineage>
        <taxon>Archaea</taxon>
        <taxon>Methanobacteriati</taxon>
        <taxon>Methanobacteriota</taxon>
        <taxon>Stenosarchaea group</taxon>
        <taxon>Halobacteria</taxon>
        <taxon>Halobacteriales</taxon>
        <taxon>Haloarculaceae</taxon>
        <taxon>Halapricum</taxon>
    </lineage>
</organism>
<evidence type="ECO:0000313" key="2">
    <source>
        <dbReference type="Proteomes" id="UP000663305"/>
    </source>
</evidence>
<protein>
    <submittedName>
        <fullName evidence="1">Uncharacterized protein</fullName>
    </submittedName>
</protein>
<proteinExistence type="predicted"/>
<sequence length="60" mass="6996">MCPRERKSKTADNQIDIGNEYPLKLSNIGDERKSNGSERKYCHLAVYSQTDIERLLLQIR</sequence>